<feature type="region of interest" description="Disordered" evidence="1">
    <location>
        <begin position="1"/>
        <end position="46"/>
    </location>
</feature>
<feature type="region of interest" description="Disordered" evidence="1">
    <location>
        <begin position="309"/>
        <end position="346"/>
    </location>
</feature>
<feature type="compositionally biased region" description="Polar residues" evidence="1">
    <location>
        <begin position="328"/>
        <end position="341"/>
    </location>
</feature>
<sequence>MMEVMHHRVEEEVVVEQPPTWRPDDTASSGTDSSSSSSDIMQEVDNNGVSEKNVYFDKNEGMWKCHHCIWTYKIGNHWLDHVHHKSFSHATRGNTSQLSLSGNNLNFEDIDIPKLVNAVINNQNGGNHVKDEILSVLNDPTLKPTTSGEQENISTSGAVHENLRIDLVEESDEEVIELEFERAVEKVHTHTAYCPNCSSQITKVILRRKKQKQKVRSTTDSRRPDKPVDLFGCLSCFSIFIPSGNGLNPFSIFGKKGKKESTQVVEEKHESGDGNLTAAAGGYTNVEGNAAIKQEGSAFDLFGIFRKRENETTQDSQGNNQVKHKGESSNVNGKSPDNSTGPLPVSSLHVSLLSGNLSSGHNATKYENIGSSATGESQKPGNYPEITPPYASVPSGDVAIDIGLGGQAVVLNSHGSKSLEIMRCIVYGGLMESIASLSVVSSAAASDATTLNIIAIGFATVISGLFIFGHNLMDLKNDNAGANSNQHTDKYEEVLGKRGHFLLHATFAVLSFLLFGLIPPVIYGFTFHESDNKDYKVLAVAAASFTCIFILAIAKAYVQRLQKFSAYVKTILYYMTMAVLVSGVSYAVGDLFKLLMERVGWFEPTAPVTLATPTWASY</sequence>
<evidence type="ECO:0000256" key="1">
    <source>
        <dbReference type="SAM" id="MobiDB-lite"/>
    </source>
</evidence>
<feature type="transmembrane region" description="Helical" evidence="2">
    <location>
        <begin position="451"/>
        <end position="469"/>
    </location>
</feature>
<gene>
    <name evidence="3" type="ORF">DH2020_024416</name>
</gene>
<feature type="compositionally biased region" description="Basic and acidic residues" evidence="1">
    <location>
        <begin position="1"/>
        <end position="11"/>
    </location>
</feature>
<keyword evidence="4" id="KW-1185">Reference proteome</keyword>
<feature type="transmembrane region" description="Helical" evidence="2">
    <location>
        <begin position="537"/>
        <end position="558"/>
    </location>
</feature>
<evidence type="ECO:0000313" key="4">
    <source>
        <dbReference type="Proteomes" id="UP001318860"/>
    </source>
</evidence>
<dbReference type="PANTHER" id="PTHR38937">
    <property type="entry name" value="MEMBRANE PROTEIN OF ER BODY-LIKE PROTEIN"/>
    <property type="match status" value="1"/>
</dbReference>
<feature type="region of interest" description="Disordered" evidence="1">
    <location>
        <begin position="363"/>
        <end position="390"/>
    </location>
</feature>
<feature type="transmembrane region" description="Helical" evidence="2">
    <location>
        <begin position="570"/>
        <end position="588"/>
    </location>
</feature>
<keyword evidence="2" id="KW-1133">Transmembrane helix</keyword>
<proteinExistence type="predicted"/>
<reference evidence="3 4" key="1">
    <citation type="journal article" date="2021" name="Comput. Struct. Biotechnol. J.">
        <title>De novo genome assembly of the potent medicinal plant Rehmannia glutinosa using nanopore technology.</title>
        <authorList>
            <person name="Ma L."/>
            <person name="Dong C."/>
            <person name="Song C."/>
            <person name="Wang X."/>
            <person name="Zheng X."/>
            <person name="Niu Y."/>
            <person name="Chen S."/>
            <person name="Feng W."/>
        </authorList>
    </citation>
    <scope>NUCLEOTIDE SEQUENCE [LARGE SCALE GENOMIC DNA]</scope>
    <source>
        <strain evidence="3">DH-2019</strain>
    </source>
</reference>
<feature type="compositionally biased region" description="Polar residues" evidence="1">
    <location>
        <begin position="369"/>
        <end position="380"/>
    </location>
</feature>
<keyword evidence="2" id="KW-0472">Membrane</keyword>
<dbReference type="InterPro" id="IPR052843">
    <property type="entry name" value="ER_body_metal_sequester"/>
</dbReference>
<dbReference type="EMBL" id="JABTTQ020000051">
    <property type="protein sequence ID" value="KAK6141844.1"/>
    <property type="molecule type" value="Genomic_DNA"/>
</dbReference>
<accession>A0ABR0W6Z8</accession>
<dbReference type="PANTHER" id="PTHR38937:SF2">
    <property type="entry name" value="MEMBRANE PROTEIN OF ER BODY-LIKE PROTEIN ISOFORM X1"/>
    <property type="match status" value="1"/>
</dbReference>
<comment type="caution">
    <text evidence="3">The sequence shown here is derived from an EMBL/GenBank/DDBJ whole genome shotgun (WGS) entry which is preliminary data.</text>
</comment>
<feature type="transmembrane region" description="Helical" evidence="2">
    <location>
        <begin position="501"/>
        <end position="525"/>
    </location>
</feature>
<feature type="compositionally biased region" description="Low complexity" evidence="1">
    <location>
        <begin position="26"/>
        <end position="39"/>
    </location>
</feature>
<keyword evidence="2" id="KW-0812">Transmembrane</keyword>
<dbReference type="Proteomes" id="UP001318860">
    <property type="component" value="Unassembled WGS sequence"/>
</dbReference>
<name>A0ABR0W6Z8_REHGL</name>
<protein>
    <recommendedName>
        <fullName evidence="5">Membrane protein of ER body-like protein</fullName>
    </recommendedName>
</protein>
<organism evidence="3 4">
    <name type="scientific">Rehmannia glutinosa</name>
    <name type="common">Chinese foxglove</name>
    <dbReference type="NCBI Taxonomy" id="99300"/>
    <lineage>
        <taxon>Eukaryota</taxon>
        <taxon>Viridiplantae</taxon>
        <taxon>Streptophyta</taxon>
        <taxon>Embryophyta</taxon>
        <taxon>Tracheophyta</taxon>
        <taxon>Spermatophyta</taxon>
        <taxon>Magnoliopsida</taxon>
        <taxon>eudicotyledons</taxon>
        <taxon>Gunneridae</taxon>
        <taxon>Pentapetalae</taxon>
        <taxon>asterids</taxon>
        <taxon>lamiids</taxon>
        <taxon>Lamiales</taxon>
        <taxon>Orobanchaceae</taxon>
        <taxon>Rehmannieae</taxon>
        <taxon>Rehmannia</taxon>
    </lineage>
</organism>
<evidence type="ECO:0008006" key="5">
    <source>
        <dbReference type="Google" id="ProtNLM"/>
    </source>
</evidence>
<evidence type="ECO:0000313" key="3">
    <source>
        <dbReference type="EMBL" id="KAK6141844.1"/>
    </source>
</evidence>
<evidence type="ECO:0000256" key="2">
    <source>
        <dbReference type="SAM" id="Phobius"/>
    </source>
</evidence>